<evidence type="ECO:0000256" key="3">
    <source>
        <dbReference type="ARBA" id="ARBA00022837"/>
    </source>
</evidence>
<sequence length="518" mass="58027">MSKGLNATNTDKITQIKGEGSGIHSYSHEETEAFTEFINDHLSKDAQIGSRFPITPEQLFDSVQDGVLLCKLLNVCVPGTIDERVINVKAKLNPWEVNENHTLAINSAKGIGCSIVNIGQNDLNEGRPHIVLGLVWQVIKIGLLQDINLKQHPELVRLLLDGEELSDLLKLSPEALLIRWVNYHLKEAESQRRIKNFTEDIKDSEVYTILLKQICPNNECDLSPLNESDLEQRAELMLQQANKLDCRKFVKPRDVVKGNQKLNLAYTANLFNSYPALNPINKEDYDFAELLDFDGEGTREEKVFRLWMQSLGLDVNNLFEDLRDGSLLLKLIEKINPGAVDWKSAKTTPKNKFEAVQNTNYVINLAKQFNLSTVNVGGVDIYEKNKKLILGIVWQLMRLSLVNTLKELGGGKKVDDQAILNSANSKVPDDKISSFQDPKLKTGVFLIKLCKAISERSVNMDLVTSGETEADAAQNAKYAISVARKIGAPVFLLYEDIVEIKPKMILAFVASLLSVKEK</sequence>
<dbReference type="GO" id="GO:0032432">
    <property type="term" value="C:actin filament bundle"/>
    <property type="evidence" value="ECO:0007669"/>
    <property type="project" value="TreeGrafter"/>
</dbReference>
<dbReference type="Pfam" id="PF00307">
    <property type="entry name" value="CH"/>
    <property type="match status" value="4"/>
</dbReference>
<feature type="domain" description="Calponin-homology (CH)" evidence="5">
    <location>
        <begin position="413"/>
        <end position="517"/>
    </location>
</feature>
<dbReference type="GO" id="GO:0051017">
    <property type="term" value="P:actin filament bundle assembly"/>
    <property type="evidence" value="ECO:0007669"/>
    <property type="project" value="InterPro"/>
</dbReference>
<feature type="domain" description="Calponin-homology (CH)" evidence="5">
    <location>
        <begin position="171"/>
        <end position="275"/>
    </location>
</feature>
<dbReference type="Proteomes" id="UP001431209">
    <property type="component" value="Unassembled WGS sequence"/>
</dbReference>
<dbReference type="CDD" id="cd21295">
    <property type="entry name" value="CH_PLS_rpt2"/>
    <property type="match status" value="1"/>
</dbReference>
<dbReference type="SMART" id="SM00033">
    <property type="entry name" value="CH"/>
    <property type="match status" value="4"/>
</dbReference>
<feature type="domain" description="Calponin-homology (CH)" evidence="5">
    <location>
        <begin position="28"/>
        <end position="143"/>
    </location>
</feature>
<dbReference type="Gene3D" id="1.10.418.10">
    <property type="entry name" value="Calponin-like domain"/>
    <property type="match status" value="4"/>
</dbReference>
<keyword evidence="4" id="KW-0009">Actin-binding</keyword>
<dbReference type="PANTHER" id="PTHR19961:SF18">
    <property type="entry name" value="FI19014P1"/>
    <property type="match status" value="1"/>
</dbReference>
<dbReference type="GO" id="GO:0005737">
    <property type="term" value="C:cytoplasm"/>
    <property type="evidence" value="ECO:0007669"/>
    <property type="project" value="TreeGrafter"/>
</dbReference>
<dbReference type="GO" id="GO:0046872">
    <property type="term" value="F:metal ion binding"/>
    <property type="evidence" value="ECO:0007669"/>
    <property type="project" value="UniProtKB-KW"/>
</dbReference>
<comment type="caution">
    <text evidence="6">The sequence shown here is derived from an EMBL/GenBank/DDBJ whole genome shotgun (WGS) entry which is preliminary data.</text>
</comment>
<dbReference type="CDD" id="cd21219">
    <property type="entry name" value="CH_PLS_FIM_rpt3"/>
    <property type="match status" value="1"/>
</dbReference>
<organism evidence="6 7">
    <name type="scientific">Acrasis kona</name>
    <dbReference type="NCBI Taxonomy" id="1008807"/>
    <lineage>
        <taxon>Eukaryota</taxon>
        <taxon>Discoba</taxon>
        <taxon>Heterolobosea</taxon>
        <taxon>Tetramitia</taxon>
        <taxon>Eutetramitia</taxon>
        <taxon>Acrasidae</taxon>
        <taxon>Acrasis</taxon>
    </lineage>
</organism>
<dbReference type="EMBL" id="JAOPGA020000078">
    <property type="protein sequence ID" value="KAL0476703.1"/>
    <property type="molecule type" value="Genomic_DNA"/>
</dbReference>
<dbReference type="InterPro" id="IPR036872">
    <property type="entry name" value="CH_dom_sf"/>
</dbReference>
<reference evidence="6 7" key="1">
    <citation type="submission" date="2024-03" db="EMBL/GenBank/DDBJ databases">
        <title>The Acrasis kona genome and developmental transcriptomes reveal deep origins of eukaryotic multicellular pathways.</title>
        <authorList>
            <person name="Sheikh S."/>
            <person name="Fu C.-J."/>
            <person name="Brown M.W."/>
            <person name="Baldauf S.L."/>
        </authorList>
    </citation>
    <scope>NUCLEOTIDE SEQUENCE [LARGE SCALE GENOMIC DNA]</scope>
    <source>
        <strain evidence="6 7">ATCC MYA-3509</strain>
    </source>
</reference>
<feature type="domain" description="Calponin-homology (CH)" evidence="5">
    <location>
        <begin position="298"/>
        <end position="401"/>
    </location>
</feature>
<dbReference type="GO" id="GO:0051639">
    <property type="term" value="P:actin filament network formation"/>
    <property type="evidence" value="ECO:0007669"/>
    <property type="project" value="TreeGrafter"/>
</dbReference>
<protein>
    <submittedName>
        <fullName evidence="6">Fimbrin</fullName>
    </submittedName>
</protein>
<gene>
    <name evidence="6" type="ORF">AKO1_006173</name>
</gene>
<evidence type="ECO:0000259" key="5">
    <source>
        <dbReference type="PROSITE" id="PS50021"/>
    </source>
</evidence>
<dbReference type="CDD" id="cd21220">
    <property type="entry name" value="CH_PLS_FIM_rpt4"/>
    <property type="match status" value="1"/>
</dbReference>
<dbReference type="PROSITE" id="PS50021">
    <property type="entry name" value="CH"/>
    <property type="match status" value="4"/>
</dbReference>
<dbReference type="FunFam" id="1.10.418.10:FF:000042">
    <property type="entry name" value="Fimbrin, putative"/>
    <property type="match status" value="1"/>
</dbReference>
<dbReference type="AlphaFoldDB" id="A0AAW2YHG2"/>
<evidence type="ECO:0000313" key="6">
    <source>
        <dbReference type="EMBL" id="KAL0476703.1"/>
    </source>
</evidence>
<name>A0AAW2YHG2_9EUKA</name>
<keyword evidence="3" id="KW-0106">Calcium</keyword>
<accession>A0AAW2YHG2</accession>
<evidence type="ECO:0000256" key="2">
    <source>
        <dbReference type="ARBA" id="ARBA00022737"/>
    </source>
</evidence>
<dbReference type="InterPro" id="IPR039959">
    <property type="entry name" value="Fimbrin/Plastin"/>
</dbReference>
<dbReference type="GO" id="GO:0051015">
    <property type="term" value="F:actin filament binding"/>
    <property type="evidence" value="ECO:0007669"/>
    <property type="project" value="InterPro"/>
</dbReference>
<evidence type="ECO:0000256" key="4">
    <source>
        <dbReference type="ARBA" id="ARBA00023203"/>
    </source>
</evidence>
<dbReference type="InterPro" id="IPR001715">
    <property type="entry name" value="CH_dom"/>
</dbReference>
<keyword evidence="7" id="KW-1185">Reference proteome</keyword>
<keyword evidence="2" id="KW-0677">Repeat</keyword>
<dbReference type="SUPFAM" id="SSF47576">
    <property type="entry name" value="Calponin-homology domain, CH-domain"/>
    <property type="match status" value="1"/>
</dbReference>
<dbReference type="PANTHER" id="PTHR19961">
    <property type="entry name" value="FIMBRIN/PLASTIN"/>
    <property type="match status" value="1"/>
</dbReference>
<keyword evidence="1" id="KW-0479">Metal-binding</keyword>
<evidence type="ECO:0000313" key="7">
    <source>
        <dbReference type="Proteomes" id="UP001431209"/>
    </source>
</evidence>
<dbReference type="FunFam" id="1.10.418.10:FF:000010">
    <property type="entry name" value="Plastin-3 isoform 1"/>
    <property type="match status" value="1"/>
</dbReference>
<evidence type="ECO:0000256" key="1">
    <source>
        <dbReference type="ARBA" id="ARBA00022723"/>
    </source>
</evidence>
<dbReference type="GO" id="GO:0005884">
    <property type="term" value="C:actin filament"/>
    <property type="evidence" value="ECO:0007669"/>
    <property type="project" value="TreeGrafter"/>
</dbReference>
<proteinExistence type="predicted"/>